<feature type="region of interest" description="Disordered" evidence="1">
    <location>
        <begin position="90"/>
        <end position="109"/>
    </location>
</feature>
<sequence length="350" mass="37937">MSDSTELEGYYQQGSTASTAGASDPISNLVQAPSLPILFPYTNFPSLGYPPSDVPPLPYSHPSASSEYQQPSGLGMAIYNYGIQPPSNLQPAASLPPYSGPSQPSTQLSTTGLYQHDFGVHPLHSSFATSLTSASNSLNHDESFNLPTSTSLLDHTFHNYSSIYPHFGTQAPAQADTIPRTFLPPSSRTIERSERRITGWPAPPPAPVQPADYYVPYRPPAPPIPLRSQTASPLRPLPTTFSFPTGPLIPRRASDDSNLTGTSTDDHLTVQADQAVGDDPPKGKRRASDPTAIAPESESITDKKERRKSQNKLAQRAYRARLREQARMVKEASASGSSQVPTEKEQRITK</sequence>
<evidence type="ECO:0000313" key="3">
    <source>
        <dbReference type="EMBL" id="KAI9639847.1"/>
    </source>
</evidence>
<protein>
    <recommendedName>
        <fullName evidence="2">BZIP domain-containing protein</fullName>
    </recommendedName>
</protein>
<feature type="compositionally biased region" description="Polar residues" evidence="1">
    <location>
        <begin position="100"/>
        <end position="109"/>
    </location>
</feature>
<comment type="caution">
    <text evidence="3">The sequence shown here is derived from an EMBL/GenBank/DDBJ whole genome shotgun (WGS) entry which is preliminary data.</text>
</comment>
<evidence type="ECO:0000256" key="1">
    <source>
        <dbReference type="SAM" id="MobiDB-lite"/>
    </source>
</evidence>
<dbReference type="GO" id="GO:0003700">
    <property type="term" value="F:DNA-binding transcription factor activity"/>
    <property type="evidence" value="ECO:0007669"/>
    <property type="project" value="InterPro"/>
</dbReference>
<keyword evidence="4" id="KW-1185">Reference proteome</keyword>
<feature type="compositionally biased region" description="Polar residues" evidence="1">
    <location>
        <begin position="12"/>
        <end position="26"/>
    </location>
</feature>
<evidence type="ECO:0000259" key="2">
    <source>
        <dbReference type="PROSITE" id="PS00036"/>
    </source>
</evidence>
<gene>
    <name evidence="3" type="ORF">MKK02DRAFT_40175</name>
</gene>
<dbReference type="PROSITE" id="PS00036">
    <property type="entry name" value="BZIP_BASIC"/>
    <property type="match status" value="1"/>
</dbReference>
<reference evidence="3" key="1">
    <citation type="journal article" date="2022" name="G3 (Bethesda)">
        <title>High quality genome of the basidiomycete yeast Dioszegia hungarica PDD-24b-2 isolated from cloud water.</title>
        <authorList>
            <person name="Jarrige D."/>
            <person name="Haridas S."/>
            <person name="Bleykasten-Grosshans C."/>
            <person name="Joly M."/>
            <person name="Nadalig T."/>
            <person name="Sancelme M."/>
            <person name="Vuilleumier S."/>
            <person name="Grigoriev I.V."/>
            <person name="Amato P."/>
            <person name="Bringel F."/>
        </authorList>
    </citation>
    <scope>NUCLEOTIDE SEQUENCE</scope>
    <source>
        <strain evidence="3">PDD-24b-2</strain>
    </source>
</reference>
<feature type="region of interest" description="Disordered" evidence="1">
    <location>
        <begin position="1"/>
        <end position="26"/>
    </location>
</feature>
<proteinExistence type="predicted"/>
<dbReference type="GeneID" id="77730200"/>
<dbReference type="InterPro" id="IPR004827">
    <property type="entry name" value="bZIP"/>
</dbReference>
<dbReference type="Proteomes" id="UP001164286">
    <property type="component" value="Unassembled WGS sequence"/>
</dbReference>
<dbReference type="CDD" id="cd14688">
    <property type="entry name" value="bZIP_YAP"/>
    <property type="match status" value="1"/>
</dbReference>
<evidence type="ECO:0000313" key="4">
    <source>
        <dbReference type="Proteomes" id="UP001164286"/>
    </source>
</evidence>
<dbReference type="RefSeq" id="XP_052949624.1">
    <property type="nucleotide sequence ID" value="XM_053090995.1"/>
</dbReference>
<feature type="compositionally biased region" description="Basic and acidic residues" evidence="1">
    <location>
        <begin position="279"/>
        <end position="288"/>
    </location>
</feature>
<name>A0AA38HG66_9TREE</name>
<dbReference type="AlphaFoldDB" id="A0AA38HG66"/>
<feature type="region of interest" description="Disordered" evidence="1">
    <location>
        <begin position="178"/>
        <end position="207"/>
    </location>
</feature>
<feature type="region of interest" description="Disordered" evidence="1">
    <location>
        <begin position="224"/>
        <end position="350"/>
    </location>
</feature>
<accession>A0AA38HG66</accession>
<feature type="domain" description="BZIP" evidence="2">
    <location>
        <begin position="306"/>
        <end position="321"/>
    </location>
</feature>
<dbReference type="EMBL" id="JAKWFO010000001">
    <property type="protein sequence ID" value="KAI9639847.1"/>
    <property type="molecule type" value="Genomic_DNA"/>
</dbReference>
<feature type="compositionally biased region" description="Basic and acidic residues" evidence="1">
    <location>
        <begin position="321"/>
        <end position="330"/>
    </location>
</feature>
<organism evidence="3 4">
    <name type="scientific">Dioszegia hungarica</name>
    <dbReference type="NCBI Taxonomy" id="4972"/>
    <lineage>
        <taxon>Eukaryota</taxon>
        <taxon>Fungi</taxon>
        <taxon>Dikarya</taxon>
        <taxon>Basidiomycota</taxon>
        <taxon>Agaricomycotina</taxon>
        <taxon>Tremellomycetes</taxon>
        <taxon>Tremellales</taxon>
        <taxon>Bulleribasidiaceae</taxon>
        <taxon>Dioszegia</taxon>
    </lineage>
</organism>